<evidence type="ECO:0000313" key="5">
    <source>
        <dbReference type="Proteomes" id="UP001500363"/>
    </source>
</evidence>
<comment type="caution">
    <text evidence="4">The sequence shown here is derived from an EMBL/GenBank/DDBJ whole genome shotgun (WGS) entry which is preliminary data.</text>
</comment>
<dbReference type="InterPro" id="IPR029016">
    <property type="entry name" value="GAF-like_dom_sf"/>
</dbReference>
<dbReference type="SMART" id="SM01012">
    <property type="entry name" value="ANTAR"/>
    <property type="match status" value="1"/>
</dbReference>
<reference evidence="5" key="1">
    <citation type="journal article" date="2019" name="Int. J. Syst. Evol. Microbiol.">
        <title>The Global Catalogue of Microorganisms (GCM) 10K type strain sequencing project: providing services to taxonomists for standard genome sequencing and annotation.</title>
        <authorList>
            <consortium name="The Broad Institute Genomics Platform"/>
            <consortium name="The Broad Institute Genome Sequencing Center for Infectious Disease"/>
            <person name="Wu L."/>
            <person name="Ma J."/>
        </authorList>
    </citation>
    <scope>NUCLEOTIDE SEQUENCE [LARGE SCALE GENOMIC DNA]</scope>
    <source>
        <strain evidence="5">JCM 14303</strain>
    </source>
</reference>
<evidence type="ECO:0000256" key="1">
    <source>
        <dbReference type="ARBA" id="ARBA00023015"/>
    </source>
</evidence>
<accession>A0ABP4LEL8</accession>
<evidence type="ECO:0000256" key="2">
    <source>
        <dbReference type="ARBA" id="ARBA00023163"/>
    </source>
</evidence>
<evidence type="ECO:0000313" key="4">
    <source>
        <dbReference type="EMBL" id="GAA1520595.1"/>
    </source>
</evidence>
<dbReference type="InterPro" id="IPR036388">
    <property type="entry name" value="WH-like_DNA-bd_sf"/>
</dbReference>
<dbReference type="EMBL" id="BAAANC010000001">
    <property type="protein sequence ID" value="GAA1520595.1"/>
    <property type="molecule type" value="Genomic_DNA"/>
</dbReference>
<dbReference type="InterPro" id="IPR005561">
    <property type="entry name" value="ANTAR"/>
</dbReference>
<keyword evidence="5" id="KW-1185">Reference proteome</keyword>
<dbReference type="Gene3D" id="1.10.10.10">
    <property type="entry name" value="Winged helix-like DNA-binding domain superfamily/Winged helix DNA-binding domain"/>
    <property type="match status" value="1"/>
</dbReference>
<protein>
    <submittedName>
        <fullName evidence="4">GAF domain-containing protein</fullName>
    </submittedName>
</protein>
<dbReference type="Proteomes" id="UP001500363">
    <property type="component" value="Unassembled WGS sequence"/>
</dbReference>
<organism evidence="4 5">
    <name type="scientific">Kribbella lupini</name>
    <dbReference type="NCBI Taxonomy" id="291602"/>
    <lineage>
        <taxon>Bacteria</taxon>
        <taxon>Bacillati</taxon>
        <taxon>Actinomycetota</taxon>
        <taxon>Actinomycetes</taxon>
        <taxon>Propionibacteriales</taxon>
        <taxon>Kribbellaceae</taxon>
        <taxon>Kribbella</taxon>
    </lineage>
</organism>
<keyword evidence="1" id="KW-0805">Transcription regulation</keyword>
<name>A0ABP4LEL8_9ACTN</name>
<sequence length="248" mass="26677">MPTDHLERRDDEQMSDLDRTTLLVRLARLIADDDADRPLESRLCHAYLAILGGDGAAITLSYTNTDRVTLCTTDDLAARLEDLQEVLGEGPGPTAFRTGAITVADLRTDPGPWPLLADAARSLPGAAVLHAVPIRPWDDGVIGVLTIHQDGTDVPADEPAQFLANAIGVALVKDRPDESTLDDGPWAARSEVHQATGMVVAQLRVRPDDAIALLRAHAFSHDVSLSAVAHEITSRRLKFSDDAESETS</sequence>
<proteinExistence type="predicted"/>
<dbReference type="Pfam" id="PF03861">
    <property type="entry name" value="ANTAR"/>
    <property type="match status" value="1"/>
</dbReference>
<evidence type="ECO:0000259" key="3">
    <source>
        <dbReference type="SMART" id="SM01012"/>
    </source>
</evidence>
<gene>
    <name evidence="4" type="ORF">GCM10009741_21650</name>
</gene>
<keyword evidence="2" id="KW-0804">Transcription</keyword>
<dbReference type="SUPFAM" id="SSF55781">
    <property type="entry name" value="GAF domain-like"/>
    <property type="match status" value="1"/>
</dbReference>
<dbReference type="Gene3D" id="3.30.450.40">
    <property type="match status" value="1"/>
</dbReference>
<feature type="domain" description="ANTAR" evidence="3">
    <location>
        <begin position="168"/>
        <end position="233"/>
    </location>
</feature>